<protein>
    <submittedName>
        <fullName evidence="1">Uncharacterized protein</fullName>
    </submittedName>
</protein>
<proteinExistence type="predicted"/>
<sequence length="123" mass="14746">MSFTGLRRILNTKDGFTQYFRFEHSGIYIFYVLGFWTVHNIPLSKFEEWSYAFQSIFIESKIYYKKEPLKFSPLQMTLEFKQDMLEIGLQHIPEGSKELKEFKIMLEETNKQIEDITGNKIIK</sequence>
<dbReference type="Proteomes" id="UP001162131">
    <property type="component" value="Unassembled WGS sequence"/>
</dbReference>
<reference evidence="1" key="1">
    <citation type="submission" date="2021-09" db="EMBL/GenBank/DDBJ databases">
        <authorList>
            <consortium name="AG Swart"/>
            <person name="Singh M."/>
            <person name="Singh A."/>
            <person name="Seah K."/>
            <person name="Emmerich C."/>
        </authorList>
    </citation>
    <scope>NUCLEOTIDE SEQUENCE</scope>
    <source>
        <strain evidence="1">ATCC30299</strain>
    </source>
</reference>
<dbReference type="AlphaFoldDB" id="A0AAU9JUA3"/>
<dbReference type="EMBL" id="CAJZBQ010000046">
    <property type="protein sequence ID" value="CAG9328704.1"/>
    <property type="molecule type" value="Genomic_DNA"/>
</dbReference>
<evidence type="ECO:0000313" key="2">
    <source>
        <dbReference type="Proteomes" id="UP001162131"/>
    </source>
</evidence>
<evidence type="ECO:0000313" key="1">
    <source>
        <dbReference type="EMBL" id="CAG9328704.1"/>
    </source>
</evidence>
<comment type="caution">
    <text evidence="1">The sequence shown here is derived from an EMBL/GenBank/DDBJ whole genome shotgun (WGS) entry which is preliminary data.</text>
</comment>
<name>A0AAU9JUA3_9CILI</name>
<accession>A0AAU9JUA3</accession>
<gene>
    <name evidence="1" type="ORF">BSTOLATCC_MIC46695</name>
</gene>
<organism evidence="1 2">
    <name type="scientific">Blepharisma stoltei</name>
    <dbReference type="NCBI Taxonomy" id="1481888"/>
    <lineage>
        <taxon>Eukaryota</taxon>
        <taxon>Sar</taxon>
        <taxon>Alveolata</taxon>
        <taxon>Ciliophora</taxon>
        <taxon>Postciliodesmatophora</taxon>
        <taxon>Heterotrichea</taxon>
        <taxon>Heterotrichida</taxon>
        <taxon>Blepharismidae</taxon>
        <taxon>Blepharisma</taxon>
    </lineage>
</organism>
<keyword evidence="2" id="KW-1185">Reference proteome</keyword>